<dbReference type="GO" id="GO:0006779">
    <property type="term" value="P:porphyrin-containing compound biosynthetic process"/>
    <property type="evidence" value="ECO:0007669"/>
    <property type="project" value="InterPro"/>
</dbReference>
<dbReference type="InterPro" id="IPR038071">
    <property type="entry name" value="UROD/MetE-like_sf"/>
</dbReference>
<feature type="non-terminal residue" evidence="2">
    <location>
        <position position="1"/>
    </location>
</feature>
<reference evidence="3" key="1">
    <citation type="submission" date="2017-09" db="EMBL/GenBank/DDBJ databases">
        <title>Depth-based differentiation of microbial function through sediment-hosted aquifers and enrichment of novel symbionts in the deep terrestrial subsurface.</title>
        <authorList>
            <person name="Probst A.J."/>
            <person name="Ladd B."/>
            <person name="Jarett J.K."/>
            <person name="Geller-Mcgrath D.E."/>
            <person name="Sieber C.M.K."/>
            <person name="Emerson J.B."/>
            <person name="Anantharaman K."/>
            <person name="Thomas B.C."/>
            <person name="Malmstrom R."/>
            <person name="Stieglmeier M."/>
            <person name="Klingl A."/>
            <person name="Woyke T."/>
            <person name="Ryan C.M."/>
            <person name="Banfield J.F."/>
        </authorList>
    </citation>
    <scope>NUCLEOTIDE SEQUENCE [LARGE SCALE GENOMIC DNA]</scope>
</reference>
<accession>A0A2M7E7S0</accession>
<organism evidence="2 3">
    <name type="scientific">bacterium (Candidatus Ratteibacteria) CG01_land_8_20_14_3_00_40_19</name>
    <dbReference type="NCBI Taxonomy" id="2014290"/>
    <lineage>
        <taxon>Bacteria</taxon>
        <taxon>Candidatus Ratteibacteria</taxon>
    </lineage>
</organism>
<dbReference type="Proteomes" id="UP000228886">
    <property type="component" value="Unassembled WGS sequence"/>
</dbReference>
<proteinExistence type="predicted"/>
<evidence type="ECO:0000313" key="2">
    <source>
        <dbReference type="EMBL" id="PIV63738.1"/>
    </source>
</evidence>
<comment type="caution">
    <text evidence="2">The sequence shown here is derived from an EMBL/GenBank/DDBJ whole genome shotgun (WGS) entry which is preliminary data.</text>
</comment>
<dbReference type="Gene3D" id="3.20.20.210">
    <property type="match status" value="1"/>
</dbReference>
<evidence type="ECO:0000259" key="1">
    <source>
        <dbReference type="Pfam" id="PF01208"/>
    </source>
</evidence>
<dbReference type="EMBL" id="PETL01000280">
    <property type="protein sequence ID" value="PIV63738.1"/>
    <property type="molecule type" value="Genomic_DNA"/>
</dbReference>
<dbReference type="Pfam" id="PF01208">
    <property type="entry name" value="URO-D"/>
    <property type="match status" value="1"/>
</dbReference>
<evidence type="ECO:0000313" key="3">
    <source>
        <dbReference type="Proteomes" id="UP000228886"/>
    </source>
</evidence>
<dbReference type="AlphaFoldDB" id="A0A2M7E7S0"/>
<dbReference type="InterPro" id="IPR000257">
    <property type="entry name" value="Uroporphyrinogen_deCOase"/>
</dbReference>
<dbReference type="GO" id="GO:0004853">
    <property type="term" value="F:uroporphyrinogen decarboxylase activity"/>
    <property type="evidence" value="ECO:0007669"/>
    <property type="project" value="InterPro"/>
</dbReference>
<gene>
    <name evidence="2" type="ORF">COS11_05890</name>
</gene>
<dbReference type="SUPFAM" id="SSF51726">
    <property type="entry name" value="UROD/MetE-like"/>
    <property type="match status" value="1"/>
</dbReference>
<protein>
    <recommendedName>
        <fullName evidence="1">Uroporphyrinogen decarboxylase (URO-D) domain-containing protein</fullName>
    </recommendedName>
</protein>
<name>A0A2M7E7S0_9BACT</name>
<sequence>IEPEQTKPQVSLGVSFQMMPKFEEKILEHKDRHYIISDWMGAITEISDKYDYTYIRAAKDFVTRKWHKFPVENRKDWERMKERYHPGTPGRFPDDFAERCRELKDRDDIVSLGVNGLFWQLREWCGFENLCILMATKPDFVAEMIDFWSEFVSETLTPILKNVELDRICISEDMAYKEHSMISPKMVRKFLLPVWRKWSNQIREGGCPIIDLDSDGYIGELIPLWIEAGINCCCPMEVAAGNDIVQYRKTYGKQIAYHGGIDKRAIAKGGKIMEKEVMRVVPPLLKEGGFIPSCDHGVPSDISWDNYIKYSRLLAKLTGWLD</sequence>
<feature type="domain" description="Uroporphyrinogen decarboxylase (URO-D)" evidence="1">
    <location>
        <begin position="126"/>
        <end position="306"/>
    </location>
</feature>